<keyword evidence="2" id="KW-0677">Repeat</keyword>
<feature type="compositionally biased region" description="Polar residues" evidence="5">
    <location>
        <begin position="1"/>
        <end position="12"/>
    </location>
</feature>
<feature type="compositionally biased region" description="Basic and acidic residues" evidence="5">
    <location>
        <begin position="42"/>
        <end position="65"/>
    </location>
</feature>
<accession>A0A5E4PXI5</accession>
<dbReference type="InterPro" id="IPR002999">
    <property type="entry name" value="Tudor"/>
</dbReference>
<dbReference type="PANTHER" id="PTHR15856:SF51">
    <property type="entry name" value="MBD-R2"/>
    <property type="match status" value="1"/>
</dbReference>
<evidence type="ECO:0000259" key="6">
    <source>
        <dbReference type="PROSITE" id="PS00028"/>
    </source>
</evidence>
<dbReference type="CDD" id="cd20104">
    <property type="entry name" value="MBT_PHF20L1-like"/>
    <property type="match status" value="1"/>
</dbReference>
<dbReference type="GO" id="GO:0006357">
    <property type="term" value="P:regulation of transcription by RNA polymerase II"/>
    <property type="evidence" value="ECO:0007669"/>
    <property type="project" value="TreeGrafter"/>
</dbReference>
<dbReference type="GO" id="GO:0005634">
    <property type="term" value="C:nucleus"/>
    <property type="evidence" value="ECO:0007669"/>
    <property type="project" value="UniProtKB-SubCell"/>
</dbReference>
<dbReference type="EMBL" id="FZQP02000859">
    <property type="protein sequence ID" value="VVC90745.1"/>
    <property type="molecule type" value="Genomic_DNA"/>
</dbReference>
<dbReference type="InterPro" id="IPR016197">
    <property type="entry name" value="Chromo-like_dom_sf"/>
</dbReference>
<dbReference type="PANTHER" id="PTHR15856">
    <property type="entry name" value="PHD FINGER PROTEIN 20-RELATED"/>
    <property type="match status" value="1"/>
</dbReference>
<feature type="domain" description="C2H2-type" evidence="6">
    <location>
        <begin position="803"/>
        <end position="826"/>
    </location>
</feature>
<dbReference type="GO" id="GO:0044545">
    <property type="term" value="C:NSL complex"/>
    <property type="evidence" value="ECO:0007669"/>
    <property type="project" value="TreeGrafter"/>
</dbReference>
<feature type="coiled-coil region" evidence="4">
    <location>
        <begin position="596"/>
        <end position="623"/>
    </location>
</feature>
<name>A0A5E4PXI5_9NEOP</name>
<protein>
    <recommendedName>
        <fullName evidence="6">C2H2-type domain-containing protein</fullName>
    </recommendedName>
</protein>
<evidence type="ECO:0000256" key="5">
    <source>
        <dbReference type="SAM" id="MobiDB-lite"/>
    </source>
</evidence>
<dbReference type="Gene3D" id="2.30.30.140">
    <property type="match status" value="2"/>
</dbReference>
<dbReference type="AlphaFoldDB" id="A0A5E4PXI5"/>
<keyword evidence="3" id="KW-0539">Nucleus</keyword>
<dbReference type="InterPro" id="IPR043449">
    <property type="entry name" value="PHF20-like"/>
</dbReference>
<organism evidence="7 8">
    <name type="scientific">Leptidea sinapis</name>
    <dbReference type="NCBI Taxonomy" id="189913"/>
    <lineage>
        <taxon>Eukaryota</taxon>
        <taxon>Metazoa</taxon>
        <taxon>Ecdysozoa</taxon>
        <taxon>Arthropoda</taxon>
        <taxon>Hexapoda</taxon>
        <taxon>Insecta</taxon>
        <taxon>Pterygota</taxon>
        <taxon>Neoptera</taxon>
        <taxon>Endopterygota</taxon>
        <taxon>Lepidoptera</taxon>
        <taxon>Glossata</taxon>
        <taxon>Ditrysia</taxon>
        <taxon>Papilionoidea</taxon>
        <taxon>Pieridae</taxon>
        <taxon>Dismorphiinae</taxon>
        <taxon>Leptidea</taxon>
    </lineage>
</organism>
<evidence type="ECO:0000313" key="8">
    <source>
        <dbReference type="Proteomes" id="UP000324832"/>
    </source>
</evidence>
<evidence type="ECO:0000256" key="3">
    <source>
        <dbReference type="ARBA" id="ARBA00023242"/>
    </source>
</evidence>
<dbReference type="InterPro" id="IPR013087">
    <property type="entry name" value="Znf_C2H2_type"/>
</dbReference>
<proteinExistence type="predicted"/>
<dbReference type="SUPFAM" id="SSF54160">
    <property type="entry name" value="Chromo domain-like"/>
    <property type="match status" value="1"/>
</dbReference>
<dbReference type="SUPFAM" id="SSF63748">
    <property type="entry name" value="Tudor/PWWP/MBT"/>
    <property type="match status" value="1"/>
</dbReference>
<evidence type="ECO:0000256" key="4">
    <source>
        <dbReference type="SAM" id="Coils"/>
    </source>
</evidence>
<dbReference type="Proteomes" id="UP000324832">
    <property type="component" value="Unassembled WGS sequence"/>
</dbReference>
<feature type="region of interest" description="Disordered" evidence="5">
    <location>
        <begin position="1"/>
        <end position="65"/>
    </location>
</feature>
<evidence type="ECO:0000256" key="2">
    <source>
        <dbReference type="ARBA" id="ARBA00022737"/>
    </source>
</evidence>
<dbReference type="SMART" id="SM00333">
    <property type="entry name" value="TUDOR"/>
    <property type="match status" value="1"/>
</dbReference>
<reference evidence="7 8" key="1">
    <citation type="submission" date="2017-07" db="EMBL/GenBank/DDBJ databases">
        <authorList>
            <person name="Talla V."/>
            <person name="Backstrom N."/>
        </authorList>
    </citation>
    <scope>NUCLEOTIDE SEQUENCE [LARGE SCALE GENOMIC DNA]</scope>
</reference>
<evidence type="ECO:0000313" key="7">
    <source>
        <dbReference type="EMBL" id="VVC90745.1"/>
    </source>
</evidence>
<keyword evidence="4" id="KW-0175">Coiled coil</keyword>
<dbReference type="PROSITE" id="PS00028">
    <property type="entry name" value="ZINC_FINGER_C2H2_1"/>
    <property type="match status" value="1"/>
</dbReference>
<comment type="subcellular location">
    <subcellularLocation>
        <location evidence="1">Nucleus</location>
    </subcellularLocation>
</comment>
<gene>
    <name evidence="7" type="ORF">LSINAPIS_LOCUS3593</name>
</gene>
<sequence>MTFSGDTMSVPLTPNVGEEKRAVPSIFSWKMADIGDSSSPHDIFERDKNEDKNTSSSSKDSEPENIDKIQKFIDEQHHNLKPDKDNVEAELSVLSLTNEQTENMNGVVSMMLTEPETGPTDADIKDNIPGKEIEKYIWYPGEIAEVDYDEMEVLVHYENTFNKHDEWINVSSSRLRPYIPKPENCSNLPEMACTKGSHDENTIQKDESNVEENNKVTFVPGERCLARWRDNRRFMATINKELENGEFEIVFDDGFHWKCASSRLYKLKDPSLSVDTSTSTSVSALSPIPAGTGPMGTQGLNVPYHTHLFDPTRDYLSSKSERREMKRKLNIKEIFNIGQKKRKIVSNFEKEKGNAETKPKVIKKQTKKKIESEMEINKKTVAKIHDNQQTTTNSTDINNTSETAMIEDCDKINLRDLDIASGDDDKMHTSYLSDSSDLNSSTDPVTKEEECLKRFEKPDEIKHEEEIVKIREAIMRLESSLNTTDSDNIKIKQEFVKVESFDVDTLTDNIKVESLEQSEVDLEKVEITLEKVETPFDHVAINVETYKKQANEISPEQLIEMQSSNIEVVKVDLGKPKLKKESLKLKKSKNMRLMREKNVKREFERVQSELMEVKRQMEEMRQQMLLKTESIAQSGGTKEMAESFLLPGEWCCKWVDGEPVGKVRDSADNKHDDKVPTLPRRSVEVEDKRLPVGWKKLLVRRSLESNMDDALKPYEPALLDFSVHQKLSRRLGWVTYSQGNEKPSMPYRKRKLSLFCTQPGDEPSNTNMYGSGTMDNTATTTLEDGYVYVGSLKVQVKDNLLCCPTEGCFKNFRSSALLKMHIKHYHRELKVMLGKAPKVVDLAYARSKATLKDRKKKKGERVIKVKLPKQKRSEEKFNFKDINKELKRNIIQQENNIHKIGDSPKLRQALVPRPVKGPKVLLPVRKVKSRVEKNMENELTNDETSANDMSEIDFETAISTHTVTKTLQSFKNDRNRLFSKAAVSEDDEWAAANSDFESRSSYLGSETPDFRTNKKIVPHHKKNHPKLYLWAKDWDSTELNLTKDRLNSDYSDLNVIINNIGKENMPLKTGFDHEDLPLTTELERMSNGQGVCGPQPEAAIENSACRERLLQHVQRCQALVDARLDSIEAQVAELESQDPSFEDDETADFYPRTKQTIQMLMRDLDTMEELAVIT</sequence>
<keyword evidence="8" id="KW-1185">Reference proteome</keyword>
<evidence type="ECO:0000256" key="1">
    <source>
        <dbReference type="ARBA" id="ARBA00004123"/>
    </source>
</evidence>